<dbReference type="NCBIfam" id="NF011708">
    <property type="entry name" value="PRK15129.1"/>
    <property type="match status" value="1"/>
</dbReference>
<dbReference type="PANTHER" id="PTHR48080">
    <property type="entry name" value="D-GALACTONATE DEHYDRATASE-RELATED"/>
    <property type="match status" value="1"/>
</dbReference>
<sequence>ALDCALWDLAARKQQQSLADLIGITLPETVTTAQTIVIGTPDQMANSASTLWQAGAKLLKVKLDNHLISERMVAIRTAVPDATLIVDANESWRAEGLAARCQLLADLGVAMLEQPLPAQDDAALENFIHPLPICADESCHTRSNLKALKGRYEMVNIKLDKTGGLTEALALATEARAQGFRLMLGCMLCTSRAISAALPLVPQVSFADLDGPTWLAVDVEPALQFTTGELHL</sequence>
<feature type="non-terminal residue" evidence="9">
    <location>
        <position position="1"/>
    </location>
</feature>
<dbReference type="Pfam" id="PF13378">
    <property type="entry name" value="MR_MLE_C"/>
    <property type="match status" value="1"/>
</dbReference>
<dbReference type="Pfam" id="PF02746">
    <property type="entry name" value="MR_MLE_N"/>
    <property type="match status" value="1"/>
</dbReference>
<keyword evidence="3 6" id="KW-0460">Magnesium</keyword>
<evidence type="ECO:0000256" key="1">
    <source>
        <dbReference type="ARBA" id="ARBA00008031"/>
    </source>
</evidence>
<feature type="domain" description="Mandelate racemase/muconate lactonizing enzyme C-terminal" evidence="8">
    <location>
        <begin position="41"/>
        <end position="134"/>
    </location>
</feature>
<dbReference type="InterPro" id="IPR036849">
    <property type="entry name" value="Enolase-like_C_sf"/>
</dbReference>
<protein>
    <recommendedName>
        <fullName evidence="7">Dipeptide epimerase</fullName>
        <ecNumber evidence="7">5.1.1.-</ecNumber>
    </recommendedName>
</protein>
<gene>
    <name evidence="9" type="ORF">D3C88_02575</name>
</gene>
<dbReference type="Proteomes" id="UP000284508">
    <property type="component" value="Unassembled WGS sequence"/>
</dbReference>
<evidence type="ECO:0000256" key="7">
    <source>
        <dbReference type="RuleBase" id="RU366006"/>
    </source>
</evidence>
<dbReference type="InterPro" id="IPR034593">
    <property type="entry name" value="DgoD-like"/>
</dbReference>
<evidence type="ECO:0000256" key="5">
    <source>
        <dbReference type="PIRSR" id="PIRSR634603-1"/>
    </source>
</evidence>
<keyword evidence="4 7" id="KW-0413">Isomerase</keyword>
<dbReference type="InterPro" id="IPR034603">
    <property type="entry name" value="Dipeptide_epimerase"/>
</dbReference>
<feature type="binding site" evidence="6">
    <location>
        <position position="87"/>
    </location>
    <ligand>
        <name>Mg(2+)</name>
        <dbReference type="ChEBI" id="CHEBI:18420"/>
    </ligand>
</feature>
<evidence type="ECO:0000313" key="9">
    <source>
        <dbReference type="EMBL" id="RIB43473.1"/>
    </source>
</evidence>
<evidence type="ECO:0000259" key="8">
    <source>
        <dbReference type="SMART" id="SM00922"/>
    </source>
</evidence>
<comment type="similarity">
    <text evidence="1 7">Belongs to the mandelate racemase/muconate lactonizing enzyme family.</text>
</comment>
<dbReference type="Gene3D" id="3.20.20.120">
    <property type="entry name" value="Enolase-like C-terminal domain"/>
    <property type="match status" value="1"/>
</dbReference>
<reference evidence="9 10" key="1">
    <citation type="journal article" date="2018" name="BMC Microbiol.">
        <title>Genome sequencing of strains of the most prevalent clonal group of O1:K1:H7 Escherichia coli that causes neonatal meningitis in France.</title>
        <authorList>
            <person name="Geslain G."/>
            <person name="Birgy A."/>
            <person name="Adiba S."/>
            <person name="Magnan M."/>
            <person name="Courroux C."/>
            <person name="Levy C."/>
            <person name="Cohen R."/>
            <person name="Bidet P."/>
            <person name="Bonacorsi S."/>
        </authorList>
    </citation>
    <scope>NUCLEOTIDE SEQUENCE [LARGE SCALE GENOMIC DNA]</scope>
    <source>
        <strain evidence="9 10">S308</strain>
    </source>
</reference>
<evidence type="ECO:0000313" key="10">
    <source>
        <dbReference type="Proteomes" id="UP000284508"/>
    </source>
</evidence>
<feature type="active site" description="Proton acceptor; specific for (S)-substrate epimerization" evidence="5">
    <location>
        <position position="158"/>
    </location>
</feature>
<dbReference type="EMBL" id="QXHA01000145">
    <property type="protein sequence ID" value="RIB43473.1"/>
    <property type="molecule type" value="Genomic_DNA"/>
</dbReference>
<accession>A0A418GRL9</accession>
<feature type="binding site" evidence="6">
    <location>
        <position position="136"/>
    </location>
    <ligand>
        <name>Mg(2+)</name>
        <dbReference type="ChEBI" id="CHEBI:18420"/>
    </ligand>
</feature>
<dbReference type="EC" id="5.1.1.-" evidence="7"/>
<dbReference type="PANTHER" id="PTHR48080:SF3">
    <property type="entry name" value="ENOLASE SUPERFAMILY MEMBER DDB_G0284701"/>
    <property type="match status" value="1"/>
</dbReference>
<dbReference type="FunFam" id="3.20.20.120:FF:000010">
    <property type="entry name" value="Dipeptide epimerase"/>
    <property type="match status" value="1"/>
</dbReference>
<dbReference type="InterPro" id="IPR029017">
    <property type="entry name" value="Enolase-like_N"/>
</dbReference>
<evidence type="ECO:0000256" key="4">
    <source>
        <dbReference type="ARBA" id="ARBA00023235"/>
    </source>
</evidence>
<evidence type="ECO:0000256" key="3">
    <source>
        <dbReference type="ARBA" id="ARBA00022842"/>
    </source>
</evidence>
<organism evidence="9 10">
    <name type="scientific">Escherichia coli</name>
    <dbReference type="NCBI Taxonomy" id="562"/>
    <lineage>
        <taxon>Bacteria</taxon>
        <taxon>Pseudomonadati</taxon>
        <taxon>Pseudomonadota</taxon>
        <taxon>Gammaproteobacteria</taxon>
        <taxon>Enterobacterales</taxon>
        <taxon>Enterobacteriaceae</taxon>
        <taxon>Escherichia</taxon>
    </lineage>
</organism>
<feature type="binding site" evidence="6">
    <location>
        <position position="113"/>
    </location>
    <ligand>
        <name>Mg(2+)</name>
        <dbReference type="ChEBI" id="CHEBI:18420"/>
    </ligand>
</feature>
<dbReference type="InterPro" id="IPR029065">
    <property type="entry name" value="Enolase_C-like"/>
</dbReference>
<dbReference type="SUPFAM" id="SSF54826">
    <property type="entry name" value="Enolase N-terminal domain-like"/>
    <property type="match status" value="1"/>
</dbReference>
<name>A0A418GRL9_ECOLX</name>
<dbReference type="InterPro" id="IPR013341">
    <property type="entry name" value="Mandelate_racemase_N_dom"/>
</dbReference>
<dbReference type="SUPFAM" id="SSF51604">
    <property type="entry name" value="Enolase C-terminal domain-like"/>
    <property type="match status" value="1"/>
</dbReference>
<evidence type="ECO:0000256" key="6">
    <source>
        <dbReference type="PIRSR" id="PIRSR634603-3"/>
    </source>
</evidence>
<dbReference type="PROSITE" id="PS00909">
    <property type="entry name" value="MR_MLE_2"/>
    <property type="match status" value="1"/>
</dbReference>
<dbReference type="InterPro" id="IPR013342">
    <property type="entry name" value="Mandelate_racemase_C"/>
</dbReference>
<dbReference type="GO" id="GO:0046872">
    <property type="term" value="F:metal ion binding"/>
    <property type="evidence" value="ECO:0007669"/>
    <property type="project" value="UniProtKB-KW"/>
</dbReference>
<dbReference type="GO" id="GO:0016855">
    <property type="term" value="F:racemase and epimerase activity, acting on amino acids and derivatives"/>
    <property type="evidence" value="ECO:0007669"/>
    <property type="project" value="UniProtKB-UniRule"/>
</dbReference>
<dbReference type="GO" id="GO:0009063">
    <property type="term" value="P:amino acid catabolic process"/>
    <property type="evidence" value="ECO:0007669"/>
    <property type="project" value="InterPro"/>
</dbReference>
<dbReference type="AlphaFoldDB" id="A0A418GRL9"/>
<dbReference type="InterPro" id="IPR018110">
    <property type="entry name" value="Mandel_Rmase/mucon_lact_enz_CS"/>
</dbReference>
<feature type="active site" description="Proton acceptor; specific for (R)-substrate epimerization" evidence="5">
    <location>
        <position position="62"/>
    </location>
</feature>
<proteinExistence type="inferred from homology"/>
<dbReference type="SMART" id="SM00922">
    <property type="entry name" value="MR_MLE"/>
    <property type="match status" value="1"/>
</dbReference>
<keyword evidence="2 6" id="KW-0479">Metal-binding</keyword>
<comment type="cofactor">
    <cofactor evidence="6 7">
        <name>Mg(2+)</name>
        <dbReference type="ChEBI" id="CHEBI:18420"/>
    </cofactor>
    <text evidence="6 7">Binds 1 Mg(2+) ion per subunit.</text>
</comment>
<dbReference type="CDD" id="cd03319">
    <property type="entry name" value="L-Ala-DL-Glu_epimerase"/>
    <property type="match status" value="1"/>
</dbReference>
<comment type="caution">
    <text evidence="9">The sequence shown here is derived from an EMBL/GenBank/DDBJ whole genome shotgun (WGS) entry which is preliminary data.</text>
</comment>
<evidence type="ECO:0000256" key="2">
    <source>
        <dbReference type="ARBA" id="ARBA00022723"/>
    </source>
</evidence>